<feature type="chain" id="PRO_5045042291" description="Secreted protein" evidence="1">
    <location>
        <begin position="21"/>
        <end position="74"/>
    </location>
</feature>
<sequence length="74" mass="7379">MRTMVVVTRWLSWWRWGSHGDDGAAGGDEDDGGSGGVAGVTSVAAGLCHDGCDDDLVDVVMAVGGVVLSSGGDA</sequence>
<evidence type="ECO:0008006" key="4">
    <source>
        <dbReference type="Google" id="ProtNLM"/>
    </source>
</evidence>
<gene>
    <name evidence="2" type="ORF">Tco_0627940</name>
</gene>
<reference evidence="2" key="2">
    <citation type="submission" date="2022-01" db="EMBL/GenBank/DDBJ databases">
        <authorList>
            <person name="Yamashiro T."/>
            <person name="Shiraishi A."/>
            <person name="Satake H."/>
            <person name="Nakayama K."/>
        </authorList>
    </citation>
    <scope>NUCLEOTIDE SEQUENCE</scope>
</reference>
<evidence type="ECO:0000256" key="1">
    <source>
        <dbReference type="SAM" id="SignalP"/>
    </source>
</evidence>
<comment type="caution">
    <text evidence="2">The sequence shown here is derived from an EMBL/GenBank/DDBJ whole genome shotgun (WGS) entry which is preliminary data.</text>
</comment>
<protein>
    <recommendedName>
        <fullName evidence="4">Secreted protein</fullName>
    </recommendedName>
</protein>
<name>A0ABQ4WP27_9ASTR</name>
<reference evidence="2" key="1">
    <citation type="journal article" date="2022" name="Int. J. Mol. Sci.">
        <title>Draft Genome of Tanacetum Coccineum: Genomic Comparison of Closely Related Tanacetum-Family Plants.</title>
        <authorList>
            <person name="Yamashiro T."/>
            <person name="Shiraishi A."/>
            <person name="Nakayama K."/>
            <person name="Satake H."/>
        </authorList>
    </citation>
    <scope>NUCLEOTIDE SEQUENCE</scope>
</reference>
<organism evidence="2 3">
    <name type="scientific">Tanacetum coccineum</name>
    <dbReference type="NCBI Taxonomy" id="301880"/>
    <lineage>
        <taxon>Eukaryota</taxon>
        <taxon>Viridiplantae</taxon>
        <taxon>Streptophyta</taxon>
        <taxon>Embryophyta</taxon>
        <taxon>Tracheophyta</taxon>
        <taxon>Spermatophyta</taxon>
        <taxon>Magnoliopsida</taxon>
        <taxon>eudicotyledons</taxon>
        <taxon>Gunneridae</taxon>
        <taxon>Pentapetalae</taxon>
        <taxon>asterids</taxon>
        <taxon>campanulids</taxon>
        <taxon>Asterales</taxon>
        <taxon>Asteraceae</taxon>
        <taxon>Asteroideae</taxon>
        <taxon>Anthemideae</taxon>
        <taxon>Anthemidinae</taxon>
        <taxon>Tanacetum</taxon>
    </lineage>
</organism>
<proteinExistence type="predicted"/>
<feature type="signal peptide" evidence="1">
    <location>
        <begin position="1"/>
        <end position="20"/>
    </location>
</feature>
<keyword evidence="1" id="KW-0732">Signal</keyword>
<dbReference type="Proteomes" id="UP001151760">
    <property type="component" value="Unassembled WGS sequence"/>
</dbReference>
<keyword evidence="3" id="KW-1185">Reference proteome</keyword>
<evidence type="ECO:0000313" key="2">
    <source>
        <dbReference type="EMBL" id="GJS54578.1"/>
    </source>
</evidence>
<evidence type="ECO:0000313" key="3">
    <source>
        <dbReference type="Proteomes" id="UP001151760"/>
    </source>
</evidence>
<accession>A0ABQ4WP27</accession>
<dbReference type="EMBL" id="BQNB010008808">
    <property type="protein sequence ID" value="GJS54578.1"/>
    <property type="molecule type" value="Genomic_DNA"/>
</dbReference>